<dbReference type="InterPro" id="IPR013088">
    <property type="entry name" value="Znf_NHR/GATA"/>
</dbReference>
<gene>
    <name evidence="3 5" type="primary">yacG</name>
    <name evidence="5" type="ORF">F1193_14455</name>
</gene>
<dbReference type="GO" id="GO:0008657">
    <property type="term" value="F:DNA topoisomerase type II (double strand cut, ATP-hydrolyzing) inhibitor activity"/>
    <property type="evidence" value="ECO:0007669"/>
    <property type="project" value="UniProtKB-UniRule"/>
</dbReference>
<sequence length="73" mass="8014">MTDPSKPDPAKPDTAKSAPPRRCPICGKPAEVRWRPFCSRRCADIDLNRWFTGAYAVPAVEDDETPPEEGGEG</sequence>
<feature type="binding site" evidence="3">
    <location>
        <position position="38"/>
    </location>
    <ligand>
        <name>Zn(2+)</name>
        <dbReference type="ChEBI" id="CHEBI:29105"/>
    </ligand>
</feature>
<dbReference type="SUPFAM" id="SSF57716">
    <property type="entry name" value="Glucocorticoid receptor-like (DNA-binding domain)"/>
    <property type="match status" value="1"/>
</dbReference>
<evidence type="ECO:0000313" key="5">
    <source>
        <dbReference type="EMBL" id="KAA5597267.1"/>
    </source>
</evidence>
<keyword evidence="1 3" id="KW-0479">Metal-binding</keyword>
<comment type="caution">
    <text evidence="5">The sequence shown here is derived from an EMBL/GenBank/DDBJ whole genome shotgun (WGS) entry which is preliminary data.</text>
</comment>
<accession>A0A5M6HN96</accession>
<keyword evidence="2 3" id="KW-0862">Zinc</keyword>
<evidence type="ECO:0000313" key="6">
    <source>
        <dbReference type="Proteomes" id="UP000323886"/>
    </source>
</evidence>
<evidence type="ECO:0000256" key="4">
    <source>
        <dbReference type="SAM" id="MobiDB-lite"/>
    </source>
</evidence>
<proteinExistence type="inferred from homology"/>
<keyword evidence="6" id="KW-1185">Reference proteome</keyword>
<evidence type="ECO:0000256" key="3">
    <source>
        <dbReference type="HAMAP-Rule" id="MF_00649"/>
    </source>
</evidence>
<dbReference type="InterPro" id="IPR005584">
    <property type="entry name" value="DNA_gyrase_inhibitor_YacG"/>
</dbReference>
<feature type="region of interest" description="Disordered" evidence="4">
    <location>
        <begin position="1"/>
        <end position="23"/>
    </location>
</feature>
<dbReference type="AlphaFoldDB" id="A0A5M6HN96"/>
<dbReference type="HAMAP" id="MF_00649">
    <property type="entry name" value="DNA_gyrase_inhibitor_YacG"/>
    <property type="match status" value="1"/>
</dbReference>
<evidence type="ECO:0000256" key="1">
    <source>
        <dbReference type="ARBA" id="ARBA00022723"/>
    </source>
</evidence>
<dbReference type="PANTHER" id="PTHR36150">
    <property type="entry name" value="DNA GYRASE INHIBITOR YACG"/>
    <property type="match status" value="1"/>
</dbReference>
<comment type="function">
    <text evidence="3">Inhibits all the catalytic activities of DNA gyrase by preventing its interaction with DNA. Acts by binding directly to the C-terminal domain of GyrB, which probably disrupts DNA binding by the gyrase.</text>
</comment>
<comment type="cofactor">
    <cofactor evidence="3">
        <name>Zn(2+)</name>
        <dbReference type="ChEBI" id="CHEBI:29105"/>
    </cofactor>
    <text evidence="3">Binds 1 zinc ion.</text>
</comment>
<dbReference type="NCBIfam" id="NF002362">
    <property type="entry name" value="PRK01343.1"/>
    <property type="match status" value="1"/>
</dbReference>
<dbReference type="Gene3D" id="3.30.50.10">
    <property type="entry name" value="Erythroid Transcription Factor GATA-1, subunit A"/>
    <property type="match status" value="1"/>
</dbReference>
<protein>
    <recommendedName>
        <fullName evidence="3">DNA gyrase inhibitor YacG</fullName>
    </recommendedName>
</protein>
<name>A0A5M6HN96_9HYPH</name>
<dbReference type="Proteomes" id="UP000323886">
    <property type="component" value="Unassembled WGS sequence"/>
</dbReference>
<feature type="binding site" evidence="3">
    <location>
        <position position="23"/>
    </location>
    <ligand>
        <name>Zn(2+)</name>
        <dbReference type="ChEBI" id="CHEBI:29105"/>
    </ligand>
</feature>
<comment type="similarity">
    <text evidence="3">Belongs to the DNA gyrase inhibitor YacG family.</text>
</comment>
<dbReference type="EMBL" id="VWPL01000034">
    <property type="protein sequence ID" value="KAA5597267.1"/>
    <property type="molecule type" value="Genomic_DNA"/>
</dbReference>
<feature type="binding site" evidence="3">
    <location>
        <position position="26"/>
    </location>
    <ligand>
        <name>Zn(2+)</name>
        <dbReference type="ChEBI" id="CHEBI:29105"/>
    </ligand>
</feature>
<comment type="subunit">
    <text evidence="3">Interacts with GyrB.</text>
</comment>
<dbReference type="PANTHER" id="PTHR36150:SF1">
    <property type="entry name" value="DNA GYRASE INHIBITOR YACG"/>
    <property type="match status" value="1"/>
</dbReference>
<feature type="binding site" evidence="3">
    <location>
        <position position="42"/>
    </location>
    <ligand>
        <name>Zn(2+)</name>
        <dbReference type="ChEBI" id="CHEBI:29105"/>
    </ligand>
</feature>
<dbReference type="GO" id="GO:0008270">
    <property type="term" value="F:zinc ion binding"/>
    <property type="evidence" value="ECO:0007669"/>
    <property type="project" value="UniProtKB-UniRule"/>
</dbReference>
<evidence type="ECO:0000256" key="2">
    <source>
        <dbReference type="ARBA" id="ARBA00022833"/>
    </source>
</evidence>
<dbReference type="GO" id="GO:0006355">
    <property type="term" value="P:regulation of DNA-templated transcription"/>
    <property type="evidence" value="ECO:0007669"/>
    <property type="project" value="InterPro"/>
</dbReference>
<reference evidence="5 6" key="1">
    <citation type="submission" date="2019-09" db="EMBL/GenBank/DDBJ databases">
        <title>Draft Whole-Genome sequence of Blastochloris sulfoviridis DSM 729.</title>
        <authorList>
            <person name="Meyer T.E."/>
            <person name="Kyndt J.A."/>
        </authorList>
    </citation>
    <scope>NUCLEOTIDE SEQUENCE [LARGE SCALE GENOMIC DNA]</scope>
    <source>
        <strain evidence="5 6">DSM 729</strain>
    </source>
</reference>
<feature type="compositionally biased region" description="Basic and acidic residues" evidence="4">
    <location>
        <begin position="1"/>
        <end position="14"/>
    </location>
</feature>
<dbReference type="OrthoDB" id="9809663at2"/>
<dbReference type="Pfam" id="PF03884">
    <property type="entry name" value="YacG"/>
    <property type="match status" value="1"/>
</dbReference>
<organism evidence="5 6">
    <name type="scientific">Blastochloris sulfoviridis</name>
    <dbReference type="NCBI Taxonomy" id="50712"/>
    <lineage>
        <taxon>Bacteria</taxon>
        <taxon>Pseudomonadati</taxon>
        <taxon>Pseudomonadota</taxon>
        <taxon>Alphaproteobacteria</taxon>
        <taxon>Hyphomicrobiales</taxon>
        <taxon>Blastochloridaceae</taxon>
        <taxon>Blastochloris</taxon>
    </lineage>
</organism>